<gene>
    <name evidence="1" type="ORF">KM92DES2_11125</name>
</gene>
<proteinExistence type="predicted"/>
<dbReference type="EMBL" id="FLUP01000001">
    <property type="protein sequence ID" value="SBV98946.1"/>
    <property type="molecule type" value="Genomic_DNA"/>
</dbReference>
<name>A0A212JHL7_9BACT</name>
<sequence length="112" mass="11784">MLGMQTPAPLIARHEFRPSTYPQVLRQTILIHGNTHVERDKPATLGAQNLTALGAATTDDGAPAGGGHAGAEPVSAGPSDFARLICSFHGRLLKKFPAGPWADHRGDAARRA</sequence>
<accession>A0A212JHL7</accession>
<protein>
    <submittedName>
        <fullName evidence="1">Uncharacterized protein</fullName>
    </submittedName>
</protein>
<reference evidence="1" key="1">
    <citation type="submission" date="2016-04" db="EMBL/GenBank/DDBJ databases">
        <authorList>
            <person name="Evans L.H."/>
            <person name="Alamgir A."/>
            <person name="Owens N."/>
            <person name="Weber N.D."/>
            <person name="Virtaneva K."/>
            <person name="Barbian K."/>
            <person name="Babar A."/>
            <person name="Rosenke K."/>
        </authorList>
    </citation>
    <scope>NUCLEOTIDE SEQUENCE</scope>
    <source>
        <strain evidence="1">92-2</strain>
    </source>
</reference>
<organism evidence="1">
    <name type="scientific">uncultured Desulfovibrio sp</name>
    <dbReference type="NCBI Taxonomy" id="167968"/>
    <lineage>
        <taxon>Bacteria</taxon>
        <taxon>Pseudomonadati</taxon>
        <taxon>Thermodesulfobacteriota</taxon>
        <taxon>Desulfovibrionia</taxon>
        <taxon>Desulfovibrionales</taxon>
        <taxon>Desulfovibrionaceae</taxon>
        <taxon>Desulfovibrio</taxon>
        <taxon>environmental samples</taxon>
    </lineage>
</organism>
<dbReference type="AlphaFoldDB" id="A0A212JHL7"/>
<evidence type="ECO:0000313" key="1">
    <source>
        <dbReference type="EMBL" id="SBV98946.1"/>
    </source>
</evidence>